<feature type="region of interest" description="Disordered" evidence="2">
    <location>
        <begin position="1373"/>
        <end position="1413"/>
    </location>
</feature>
<feature type="compositionally biased region" description="Polar residues" evidence="2">
    <location>
        <begin position="283"/>
        <end position="300"/>
    </location>
</feature>
<feature type="compositionally biased region" description="Basic residues" evidence="2">
    <location>
        <begin position="1620"/>
        <end position="1635"/>
    </location>
</feature>
<feature type="compositionally biased region" description="Low complexity" evidence="2">
    <location>
        <begin position="1550"/>
        <end position="1562"/>
    </location>
</feature>
<feature type="region of interest" description="Disordered" evidence="2">
    <location>
        <begin position="202"/>
        <end position="304"/>
    </location>
</feature>
<feature type="coiled-coil region" evidence="1">
    <location>
        <begin position="571"/>
        <end position="627"/>
    </location>
</feature>
<keyword evidence="5" id="KW-1185">Reference proteome</keyword>
<dbReference type="Proteomes" id="UP001209878">
    <property type="component" value="Unassembled WGS sequence"/>
</dbReference>
<dbReference type="PANTHER" id="PTHR46345">
    <property type="entry name" value="INVERTED FORMIN-2"/>
    <property type="match status" value="1"/>
</dbReference>
<keyword evidence="1" id="KW-0175">Coiled coil</keyword>
<feature type="region of interest" description="Disordered" evidence="2">
    <location>
        <begin position="1025"/>
        <end position="1222"/>
    </location>
</feature>
<comment type="caution">
    <text evidence="4">The sequence shown here is derived from an EMBL/GenBank/DDBJ whole genome shotgun (WGS) entry which is preliminary data.</text>
</comment>
<feature type="compositionally biased region" description="Polar residues" evidence="2">
    <location>
        <begin position="1208"/>
        <end position="1222"/>
    </location>
</feature>
<dbReference type="SUPFAM" id="SSF101447">
    <property type="entry name" value="Formin homology 2 domain (FH2 domain)"/>
    <property type="match status" value="1"/>
</dbReference>
<evidence type="ECO:0000259" key="3">
    <source>
        <dbReference type="PROSITE" id="PS51444"/>
    </source>
</evidence>
<evidence type="ECO:0000256" key="2">
    <source>
        <dbReference type="SAM" id="MobiDB-lite"/>
    </source>
</evidence>
<dbReference type="InterPro" id="IPR042201">
    <property type="entry name" value="FH2_Formin_sf"/>
</dbReference>
<dbReference type="PANTHER" id="PTHR46345:SF8">
    <property type="entry name" value="FORMIN 3, ISOFORM B"/>
    <property type="match status" value="1"/>
</dbReference>
<feature type="compositionally biased region" description="Polar residues" evidence="2">
    <location>
        <begin position="1516"/>
        <end position="1537"/>
    </location>
</feature>
<organism evidence="4 5">
    <name type="scientific">Ridgeia piscesae</name>
    <name type="common">Tubeworm</name>
    <dbReference type="NCBI Taxonomy" id="27915"/>
    <lineage>
        <taxon>Eukaryota</taxon>
        <taxon>Metazoa</taxon>
        <taxon>Spiralia</taxon>
        <taxon>Lophotrochozoa</taxon>
        <taxon>Annelida</taxon>
        <taxon>Polychaeta</taxon>
        <taxon>Sedentaria</taxon>
        <taxon>Canalipalpata</taxon>
        <taxon>Sabellida</taxon>
        <taxon>Siboglinidae</taxon>
        <taxon>Ridgeia</taxon>
    </lineage>
</organism>
<feature type="compositionally biased region" description="Basic and acidic residues" evidence="2">
    <location>
        <begin position="751"/>
        <end position="765"/>
    </location>
</feature>
<evidence type="ECO:0000256" key="1">
    <source>
        <dbReference type="SAM" id="Coils"/>
    </source>
</evidence>
<feature type="region of interest" description="Disordered" evidence="2">
    <location>
        <begin position="891"/>
        <end position="985"/>
    </location>
</feature>
<evidence type="ECO:0000313" key="4">
    <source>
        <dbReference type="EMBL" id="KAK2163600.1"/>
    </source>
</evidence>
<feature type="compositionally biased region" description="Polar residues" evidence="2">
    <location>
        <begin position="1110"/>
        <end position="1119"/>
    </location>
</feature>
<reference evidence="4" key="1">
    <citation type="journal article" date="2023" name="Mol. Biol. Evol.">
        <title>Third-Generation Sequencing Reveals the Adaptive Role of the Epigenome in Three Deep-Sea Polychaetes.</title>
        <authorList>
            <person name="Perez M."/>
            <person name="Aroh O."/>
            <person name="Sun Y."/>
            <person name="Lan Y."/>
            <person name="Juniper S.K."/>
            <person name="Young C.R."/>
            <person name="Angers B."/>
            <person name="Qian P.Y."/>
        </authorList>
    </citation>
    <scope>NUCLEOTIDE SEQUENCE</scope>
    <source>
        <strain evidence="4">R07B-5</strain>
    </source>
</reference>
<dbReference type="EMBL" id="JAODUO010001452">
    <property type="protein sequence ID" value="KAK2163600.1"/>
    <property type="molecule type" value="Genomic_DNA"/>
</dbReference>
<feature type="domain" description="FH2" evidence="3">
    <location>
        <begin position="294"/>
        <end position="684"/>
    </location>
</feature>
<gene>
    <name evidence="4" type="ORF">NP493_1453g00049</name>
</gene>
<dbReference type="PROSITE" id="PS51444">
    <property type="entry name" value="FH2"/>
    <property type="match status" value="1"/>
</dbReference>
<feature type="compositionally biased region" description="Basic and acidic residues" evidence="2">
    <location>
        <begin position="1025"/>
        <end position="1059"/>
    </location>
</feature>
<accession>A0AAD9NB59</accession>
<feature type="coiled-coil region" evidence="1">
    <location>
        <begin position="659"/>
        <end position="689"/>
    </location>
</feature>
<dbReference type="InterPro" id="IPR015425">
    <property type="entry name" value="FH2_Formin"/>
</dbReference>
<feature type="region of interest" description="Disordered" evidence="2">
    <location>
        <begin position="1440"/>
        <end position="1468"/>
    </location>
</feature>
<dbReference type="SMART" id="SM00498">
    <property type="entry name" value="FH2"/>
    <property type="match status" value="1"/>
</dbReference>
<name>A0AAD9NB59_RIDPI</name>
<dbReference type="Gene3D" id="1.20.58.2220">
    <property type="entry name" value="Formin, FH2 domain"/>
    <property type="match status" value="1"/>
</dbReference>
<feature type="compositionally biased region" description="Basic and acidic residues" evidence="2">
    <location>
        <begin position="966"/>
        <end position="985"/>
    </location>
</feature>
<feature type="compositionally biased region" description="Low complexity" evidence="2">
    <location>
        <begin position="1504"/>
        <end position="1514"/>
    </location>
</feature>
<sequence length="1635" mass="182721">MAYSTKSFCDSQHSTFRVSSVGEYTVRLEHGPDLGCLWRRWSKAFVNDDSLCEYSPEHSPTPPEPPASSPLVDRVSHLNWLYCYTDLHMHRHPEIVLRRKRNIPRYHSRPWERGLRVRGTSQEVTFLNILQHFLQIEPSDEFSEVIWNTIEKLLYSAKMLERQEDADKLLLTGAVRLEKSIASSADCASCRCRCHSDDAAHARQRRDALSPSRTIPGAVGLPGMSSPPPAPPPPPGIIPPPPPPPGAGPPPPPAGGPPPPPPPPGKGTPGPPPPPPGVAGLSAPSTPAISKLPQQQTPTPKNKLRKVQWNKLQPNKVVGKDNMWTAAGAKFHDCRVDFDQMEQLFAVVQPDSTTWSANGGKKKKQEKLNLLDAKRSMNTNIFLRQFRIPHSQIVEHIAKGESAIVGAERLRGLLKILPEADEIDVLRNFDGDISKLDNAERFFRELLTLPNYKLKVEAMLIKEEFAQTMDWINPAIDAIIMTAKDLKESEALHKIIYLVLISGNFLNSGGHNGDAVGFKLNSLMKLTETRANKPRMNLMHYVVMQIEEKHPDLLQFPNEFKYLNEACMYSVDSLMSDVSSLRKKIKAISQEMYKADPQFRGQMEGFVETATQELEEMECDFKEMEAIRLEVAEYFCEDANTFKLEECLRTFNTFCLKFKKAIQENKERRQQEERALERKRLRAEQLALKKQQTYGSGDRHHDMSRQTLVDTDDNDTNIVDKLLGDIRDGFANKKTGDITDFKVTRIKKVDLSKDTPTSSDDKSPDVTDPVMRRRLPAVPGMAHPVVETRPKSADGSRVRRSTEISNGDALLSLLEEEQGQDSFRRSDSSIRRRPRRQPNLENLVIDRERAASPNRFSSGTNSPVDPLLTRSRRSYSCVDGAEVSRVLGTEKRASLRSPRSPFIVPEVSTPSLPSETDESTATSDVESQRQREARREERRKRRQLKTEDVRLAFSGGASATETPLTRPDKISERRQHWAERRAVSHIDSRSVRRLLDEREAALSTPATSEIDQTIRDVEETGREIQRMRLDSTRSERQDGARLTRRWRSELNKGNVEEALRNSQDTTPVPPARRARLRDSEETPRDGATSLHARLDVTPETPTQKAMLHHSTGSWRSNSAGDDEPMSPTSPTSPTFQKSGYDMPVSVRMGLAPRRRPQSTYDNIPEDGPTTGQYVRNSTSDVIDASKASPRDSRRHGVVYDDTVDIDNSGRSPLQRSATLPHNWNKPNTAYRWRQLHRPMKLDTLKAADGGVIAAPLHREDEQLQQLDNNIEAFQSRTLHSDRELGRKTRFQQMALARRDMDDGWDVAKPVVETEHAAPLVVPATELAADNSCKSDDTDSVASARDEGFESEYVCNSQRTSMSSTLEGELPSIGANVDGDSSVNADVTNGDLMSTPTESRKRYGGSQADSDDPYFARSIDSLVNTKELTLTDTINVDEPADNYNDIDTDKTMTTSAPEEGDSTTDETWTTTEYTVVHKVSMPLEPEVLPPAPPHRTTSKAESAKLTTTSRSTLLRKQPNNGAAKTYRSSPAATVTTPKPSVMSKVTKRNGTTKVTPSPTKPSVAAEVTARLSCPRPKRPSVLSRHPSTSSLTSDGSSAGSAVTSKPTRHARPTRPSSLPSYHRRRAPPCGRRSHRI</sequence>
<feature type="compositionally biased region" description="Polar residues" evidence="2">
    <location>
        <begin position="854"/>
        <end position="863"/>
    </location>
</feature>
<protein>
    <recommendedName>
        <fullName evidence="3">FH2 domain-containing protein</fullName>
    </recommendedName>
</protein>
<proteinExistence type="predicted"/>
<dbReference type="Pfam" id="PF02181">
    <property type="entry name" value="FH2"/>
    <property type="match status" value="1"/>
</dbReference>
<evidence type="ECO:0000313" key="5">
    <source>
        <dbReference type="Proteomes" id="UP001209878"/>
    </source>
</evidence>
<feature type="compositionally biased region" description="Basic and acidic residues" evidence="2">
    <location>
        <begin position="786"/>
        <end position="802"/>
    </location>
</feature>
<feature type="region of interest" description="Disordered" evidence="2">
    <location>
        <begin position="1483"/>
        <end position="1635"/>
    </location>
</feature>
<feature type="compositionally biased region" description="Pro residues" evidence="2">
    <location>
        <begin position="225"/>
        <end position="277"/>
    </location>
</feature>
<feature type="compositionally biased region" description="Polar residues" evidence="2">
    <location>
        <begin position="1378"/>
        <end position="1396"/>
    </location>
</feature>
<feature type="compositionally biased region" description="Polar residues" evidence="2">
    <location>
        <begin position="908"/>
        <end position="925"/>
    </location>
</feature>
<feature type="region of interest" description="Disordered" evidence="2">
    <location>
        <begin position="751"/>
        <end position="868"/>
    </location>
</feature>
<feature type="compositionally biased region" description="Low complexity" evidence="2">
    <location>
        <begin position="1586"/>
        <end position="1600"/>
    </location>
</feature>
<feature type="compositionally biased region" description="Polar residues" evidence="2">
    <location>
        <begin position="1169"/>
        <end position="1180"/>
    </location>
</feature>
<feature type="compositionally biased region" description="Basic and acidic residues" evidence="2">
    <location>
        <begin position="926"/>
        <end position="936"/>
    </location>
</feature>